<evidence type="ECO:0000313" key="2">
    <source>
        <dbReference type="EMBL" id="BBC78900.1"/>
    </source>
</evidence>
<protein>
    <submittedName>
        <fullName evidence="2">Transcriptional repressor of the lac operon</fullName>
    </submittedName>
</protein>
<organism evidence="2 3">
    <name type="scientific">Acetobacter orientalis</name>
    <dbReference type="NCBI Taxonomy" id="146474"/>
    <lineage>
        <taxon>Bacteria</taxon>
        <taxon>Pseudomonadati</taxon>
        <taxon>Pseudomonadota</taxon>
        <taxon>Alphaproteobacteria</taxon>
        <taxon>Acetobacterales</taxon>
        <taxon>Acetobacteraceae</taxon>
        <taxon>Acetobacter</taxon>
    </lineage>
</organism>
<evidence type="ECO:0000313" key="3">
    <source>
        <dbReference type="Proteomes" id="UP000270034"/>
    </source>
</evidence>
<dbReference type="KEGG" id="aot:AcetOri_orf00794"/>
<proteinExistence type="predicted"/>
<accession>A0A2Z5ZEH7</accession>
<feature type="region of interest" description="Disordered" evidence="1">
    <location>
        <begin position="17"/>
        <end position="43"/>
    </location>
</feature>
<feature type="compositionally biased region" description="Basic and acidic residues" evidence="1">
    <location>
        <begin position="17"/>
        <end position="27"/>
    </location>
</feature>
<gene>
    <name evidence="2" type="ORF">AcetOrient_orf00794</name>
</gene>
<name>A0A2Z5ZEH7_9PROT</name>
<dbReference type="Proteomes" id="UP000270034">
    <property type="component" value="Chromosome"/>
</dbReference>
<sequence>MSLPFLFAVCKGLPEARSQKPEARSQKPEGLGVRSGLLGIGGS</sequence>
<evidence type="ECO:0000256" key="1">
    <source>
        <dbReference type="SAM" id="MobiDB-lite"/>
    </source>
</evidence>
<reference evidence="2 3" key="1">
    <citation type="submission" date="2018-02" db="EMBL/GenBank/DDBJ databases">
        <title>Acetobacter orientalis genome.</title>
        <authorList>
            <person name="Nakashima N."/>
            <person name="Tamura T."/>
        </authorList>
    </citation>
    <scope>NUCLEOTIDE SEQUENCE [LARGE SCALE GENOMIC DNA]</scope>
    <source>
        <strain evidence="2 3">FAN1</strain>
    </source>
</reference>
<dbReference type="EMBL" id="AP018515">
    <property type="protein sequence ID" value="BBC78900.1"/>
    <property type="molecule type" value="Genomic_DNA"/>
</dbReference>
<dbReference type="AlphaFoldDB" id="A0A2Z5ZEH7"/>